<sequence length="245" mass="27946">MGPKILYLIQGELLRLNKYRVTLVSFLVALIWGLALYFIDDMDILSRLLPLIIQMEVTMMSIIFIGSILFFEKSEQTISTLLVTPISTGEQIWSKVIANTIHLLFSSVLILLVFYFIKEVEVHFIWMLIGIILSLVFHSLLGYVFSYHSKDFTSMLLGVMMFIILLSIPSLLHQFDLAFKGEVWRYILLITPAQASIELITFGFTGKFVLATLVSYVVLISLTVALYFGYVKRAYKTYAIKQGGI</sequence>
<feature type="transmembrane region" description="Helical" evidence="5">
    <location>
        <begin position="123"/>
        <end position="145"/>
    </location>
</feature>
<name>A0ABT2PUP8_9MOLU</name>
<feature type="transmembrane region" description="Helical" evidence="5">
    <location>
        <begin position="21"/>
        <end position="39"/>
    </location>
</feature>
<evidence type="ECO:0000256" key="1">
    <source>
        <dbReference type="ARBA" id="ARBA00004141"/>
    </source>
</evidence>
<reference evidence="8" key="1">
    <citation type="submission" date="2023-07" db="EMBL/GenBank/DDBJ databases">
        <title>Novel Mycoplasma species identified in domestic and wild animals.</title>
        <authorList>
            <person name="Volokhov D.V."/>
            <person name="Furtak V.A."/>
            <person name="Zagorodnyaya T.A."/>
        </authorList>
    </citation>
    <scope>NUCLEOTIDE SEQUENCE [LARGE SCALE GENOMIC DNA]</scope>
    <source>
        <strain evidence="8">92-19</strain>
    </source>
</reference>
<comment type="subcellular location">
    <subcellularLocation>
        <location evidence="1">Membrane</location>
        <topology evidence="1">Multi-pass membrane protein</topology>
    </subcellularLocation>
</comment>
<feature type="transmembrane region" description="Helical" evidence="5">
    <location>
        <begin position="92"/>
        <end position="117"/>
    </location>
</feature>
<dbReference type="InterPro" id="IPR013525">
    <property type="entry name" value="ABC2_TM"/>
</dbReference>
<gene>
    <name evidence="7" type="ORF">N7603_03305</name>
</gene>
<dbReference type="RefSeq" id="WP_262095924.1">
    <property type="nucleotide sequence ID" value="NZ_JAOEGN010000005.1"/>
</dbReference>
<evidence type="ECO:0000256" key="4">
    <source>
        <dbReference type="ARBA" id="ARBA00023136"/>
    </source>
</evidence>
<accession>A0ABT2PUP8</accession>
<feature type="transmembrane region" description="Helical" evidence="5">
    <location>
        <begin position="152"/>
        <end position="172"/>
    </location>
</feature>
<dbReference type="Pfam" id="PF01061">
    <property type="entry name" value="ABC2_membrane"/>
    <property type="match status" value="1"/>
</dbReference>
<evidence type="ECO:0000313" key="7">
    <source>
        <dbReference type="EMBL" id="MCU0104676.1"/>
    </source>
</evidence>
<organism evidence="7 8">
    <name type="scientific">Paracholeplasma vituli</name>
    <dbReference type="NCBI Taxonomy" id="69473"/>
    <lineage>
        <taxon>Bacteria</taxon>
        <taxon>Bacillati</taxon>
        <taxon>Mycoplasmatota</taxon>
        <taxon>Mollicutes</taxon>
        <taxon>Acholeplasmatales</taxon>
        <taxon>Acholeplasmataceae</taxon>
        <taxon>Paracholeplasma</taxon>
    </lineage>
</organism>
<feature type="domain" description="ABC-2 type transporter transmembrane" evidence="6">
    <location>
        <begin position="21"/>
        <end position="168"/>
    </location>
</feature>
<keyword evidence="3 5" id="KW-1133">Transmembrane helix</keyword>
<feature type="transmembrane region" description="Helical" evidence="5">
    <location>
        <begin position="208"/>
        <end position="231"/>
    </location>
</feature>
<dbReference type="EMBL" id="JAOEGN010000005">
    <property type="protein sequence ID" value="MCU0104676.1"/>
    <property type="molecule type" value="Genomic_DNA"/>
</dbReference>
<evidence type="ECO:0000256" key="2">
    <source>
        <dbReference type="ARBA" id="ARBA00022692"/>
    </source>
</evidence>
<evidence type="ECO:0000256" key="3">
    <source>
        <dbReference type="ARBA" id="ARBA00022989"/>
    </source>
</evidence>
<keyword evidence="4 5" id="KW-0472">Membrane</keyword>
<keyword evidence="8" id="KW-1185">Reference proteome</keyword>
<feature type="transmembrane region" description="Helical" evidence="5">
    <location>
        <begin position="51"/>
        <end position="71"/>
    </location>
</feature>
<proteinExistence type="predicted"/>
<evidence type="ECO:0000259" key="6">
    <source>
        <dbReference type="Pfam" id="PF01061"/>
    </source>
</evidence>
<evidence type="ECO:0000256" key="5">
    <source>
        <dbReference type="SAM" id="Phobius"/>
    </source>
</evidence>
<evidence type="ECO:0000313" key="8">
    <source>
        <dbReference type="Proteomes" id="UP001209076"/>
    </source>
</evidence>
<comment type="caution">
    <text evidence="7">The sequence shown here is derived from an EMBL/GenBank/DDBJ whole genome shotgun (WGS) entry which is preliminary data.</text>
</comment>
<dbReference type="Proteomes" id="UP001209076">
    <property type="component" value="Unassembled WGS sequence"/>
</dbReference>
<keyword evidence="2 5" id="KW-0812">Transmembrane</keyword>
<protein>
    <submittedName>
        <fullName evidence="7">ABC transporter permease</fullName>
    </submittedName>
</protein>